<dbReference type="RefSeq" id="WP_310455590.1">
    <property type="nucleotide sequence ID" value="NZ_JAVKPH010000002.1"/>
</dbReference>
<dbReference type="Proteomes" id="UP001247754">
    <property type="component" value="Unassembled WGS sequence"/>
</dbReference>
<comment type="caution">
    <text evidence="1">The sequence shown here is derived from an EMBL/GenBank/DDBJ whole genome shotgun (WGS) entry which is preliminary data.</text>
</comment>
<protein>
    <submittedName>
        <fullName evidence="1">Uncharacterized protein</fullName>
    </submittedName>
</protein>
<name>A0ABU1F3J0_9RHOB</name>
<organism evidence="1 2">
    <name type="scientific">Ruixingdingia sedimenti</name>
    <dbReference type="NCBI Taxonomy" id="3073604"/>
    <lineage>
        <taxon>Bacteria</taxon>
        <taxon>Pseudomonadati</taxon>
        <taxon>Pseudomonadota</taxon>
        <taxon>Alphaproteobacteria</taxon>
        <taxon>Rhodobacterales</taxon>
        <taxon>Paracoccaceae</taxon>
        <taxon>Ruixingdingia</taxon>
    </lineage>
</organism>
<gene>
    <name evidence="1" type="ORF">RGD00_02350</name>
</gene>
<accession>A0ABU1F3J0</accession>
<reference evidence="1 2" key="1">
    <citation type="submission" date="2023-09" db="EMBL/GenBank/DDBJ databases">
        <title>Xinfangfangia sedmenti sp. nov., isolated the sedment.</title>
        <authorList>
            <person name="Xu L."/>
        </authorList>
    </citation>
    <scope>NUCLEOTIDE SEQUENCE [LARGE SCALE GENOMIC DNA]</scope>
    <source>
        <strain evidence="1 2">LG-4</strain>
    </source>
</reference>
<sequence>MTMKLAGPNPLSPFQMTPGERRAELCAILAVGLLRLKIRKR</sequence>
<proteinExistence type="predicted"/>
<evidence type="ECO:0000313" key="1">
    <source>
        <dbReference type="EMBL" id="MDR5651430.1"/>
    </source>
</evidence>
<keyword evidence="2" id="KW-1185">Reference proteome</keyword>
<evidence type="ECO:0000313" key="2">
    <source>
        <dbReference type="Proteomes" id="UP001247754"/>
    </source>
</evidence>
<dbReference type="EMBL" id="JAVKPH010000002">
    <property type="protein sequence ID" value="MDR5651430.1"/>
    <property type="molecule type" value="Genomic_DNA"/>
</dbReference>